<sequence>MLSPSHSIDIGFSNSFVNRMNHSTIIPLYFTQEQHSQESLYKPITEEYVDLLDIVERGHLTESVREKLLSPTKKQGFFHSIIAVIKEFVEED</sequence>
<organism evidence="1">
    <name type="scientific">viral metagenome</name>
    <dbReference type="NCBI Taxonomy" id="1070528"/>
    <lineage>
        <taxon>unclassified sequences</taxon>
        <taxon>metagenomes</taxon>
        <taxon>organismal metagenomes</taxon>
    </lineage>
</organism>
<protein>
    <submittedName>
        <fullName evidence="1">Uncharacterized protein</fullName>
    </submittedName>
</protein>
<proteinExistence type="predicted"/>
<dbReference type="EMBL" id="MN740888">
    <property type="protein sequence ID" value="QHU16719.1"/>
    <property type="molecule type" value="Genomic_DNA"/>
</dbReference>
<name>A0A6C0KGG1_9ZZZZ</name>
<reference evidence="1" key="1">
    <citation type="journal article" date="2020" name="Nature">
        <title>Giant virus diversity and host interactions through global metagenomics.</title>
        <authorList>
            <person name="Schulz F."/>
            <person name="Roux S."/>
            <person name="Paez-Espino D."/>
            <person name="Jungbluth S."/>
            <person name="Walsh D.A."/>
            <person name="Denef V.J."/>
            <person name="McMahon K.D."/>
            <person name="Konstantinidis K.T."/>
            <person name="Eloe-Fadrosh E.A."/>
            <person name="Kyrpides N.C."/>
            <person name="Woyke T."/>
        </authorList>
    </citation>
    <scope>NUCLEOTIDE SEQUENCE</scope>
    <source>
        <strain evidence="1">GVMAG-S-3300012000-53</strain>
    </source>
</reference>
<evidence type="ECO:0000313" key="1">
    <source>
        <dbReference type="EMBL" id="QHU16719.1"/>
    </source>
</evidence>
<accession>A0A6C0KGG1</accession>
<dbReference type="AlphaFoldDB" id="A0A6C0KGG1"/>